<comment type="similarity">
    <text evidence="1 6">Belongs to the eukaryotic diacylglycerol kinase family.</text>
</comment>
<dbReference type="Gramene" id="Mp1g28540.1">
    <property type="protein sequence ID" value="Mp1g28540.1.cds"/>
    <property type="gene ID" value="Mp1g28540"/>
</dbReference>
<dbReference type="Gene3D" id="3.40.50.10330">
    <property type="entry name" value="Probable inorganic polyphosphate/atp-NAD kinase, domain 1"/>
    <property type="match status" value="1"/>
</dbReference>
<organism evidence="9 10">
    <name type="scientific">Marchantia polymorpha</name>
    <name type="common">Common liverwort</name>
    <name type="synonym">Marchantia aquatica</name>
    <dbReference type="NCBI Taxonomy" id="3197"/>
    <lineage>
        <taxon>Eukaryota</taxon>
        <taxon>Viridiplantae</taxon>
        <taxon>Streptophyta</taxon>
        <taxon>Embryophyta</taxon>
        <taxon>Marchantiophyta</taxon>
        <taxon>Marchantiopsida</taxon>
        <taxon>Marchantiidae</taxon>
        <taxon>Marchantiales</taxon>
        <taxon>Marchantiaceae</taxon>
        <taxon>Marchantia</taxon>
    </lineage>
</organism>
<dbReference type="OrthoDB" id="242257at2759"/>
<keyword evidence="10" id="KW-1185">Reference proteome</keyword>
<keyword evidence="3 6" id="KW-0547">Nucleotide-binding</keyword>
<dbReference type="PANTHER" id="PTHR11255:SF80">
    <property type="entry name" value="EYE-SPECIFIC DIACYLGLYCEROL KINASE"/>
    <property type="match status" value="1"/>
</dbReference>
<dbReference type="EMBL" id="KZ772674">
    <property type="protein sequence ID" value="PTQ49519.1"/>
    <property type="molecule type" value="Genomic_DNA"/>
</dbReference>
<dbReference type="SUPFAM" id="SSF111331">
    <property type="entry name" value="NAD kinase/diacylglycerol kinase-like"/>
    <property type="match status" value="1"/>
</dbReference>
<dbReference type="AlphaFoldDB" id="A0A2R6XTV5"/>
<dbReference type="GO" id="GO:0007200">
    <property type="term" value="P:phospholipase C-activating G protein-coupled receptor signaling pathway"/>
    <property type="evidence" value="ECO:0007669"/>
    <property type="project" value="InterPro"/>
</dbReference>
<dbReference type="GO" id="GO:0035556">
    <property type="term" value="P:intracellular signal transduction"/>
    <property type="evidence" value="ECO:0000318"/>
    <property type="project" value="GO_Central"/>
</dbReference>
<evidence type="ECO:0000256" key="6">
    <source>
        <dbReference type="RuleBase" id="RU361128"/>
    </source>
</evidence>
<dbReference type="InterPro" id="IPR016064">
    <property type="entry name" value="NAD/diacylglycerol_kinase_sf"/>
</dbReference>
<dbReference type="Pfam" id="PF00781">
    <property type="entry name" value="DAGK_cat"/>
    <property type="match status" value="1"/>
</dbReference>
<comment type="catalytic activity">
    <reaction evidence="6">
        <text>a 1,2-diacyl-sn-glycerol + ATP = a 1,2-diacyl-sn-glycero-3-phosphate + ADP + H(+)</text>
        <dbReference type="Rhea" id="RHEA:10272"/>
        <dbReference type="ChEBI" id="CHEBI:15378"/>
        <dbReference type="ChEBI" id="CHEBI:17815"/>
        <dbReference type="ChEBI" id="CHEBI:30616"/>
        <dbReference type="ChEBI" id="CHEBI:58608"/>
        <dbReference type="ChEBI" id="CHEBI:456216"/>
        <dbReference type="EC" id="2.7.1.107"/>
    </reaction>
</comment>
<feature type="compositionally biased region" description="Basic and acidic residues" evidence="7">
    <location>
        <begin position="114"/>
        <end position="128"/>
    </location>
</feature>
<dbReference type="OMA" id="SMTDWIR"/>
<gene>
    <name evidence="9" type="ORF">MARPO_0002s0026</name>
</gene>
<feature type="domain" description="DAGKc" evidence="8">
    <location>
        <begin position="262"/>
        <end position="418"/>
    </location>
</feature>
<dbReference type="InterPro" id="IPR000756">
    <property type="entry name" value="Diacylglycerol_kin_accessory"/>
</dbReference>
<dbReference type="GO" id="GO:0016020">
    <property type="term" value="C:membrane"/>
    <property type="evidence" value="ECO:0000318"/>
    <property type="project" value="GO_Central"/>
</dbReference>
<evidence type="ECO:0000256" key="5">
    <source>
        <dbReference type="ARBA" id="ARBA00022840"/>
    </source>
</evidence>
<dbReference type="GO" id="GO:0005524">
    <property type="term" value="F:ATP binding"/>
    <property type="evidence" value="ECO:0007669"/>
    <property type="project" value="UniProtKB-KW"/>
</dbReference>
<feature type="compositionally biased region" description="Polar residues" evidence="7">
    <location>
        <begin position="98"/>
        <end position="112"/>
    </location>
</feature>
<dbReference type="PANTHER" id="PTHR11255">
    <property type="entry name" value="DIACYLGLYCEROL KINASE"/>
    <property type="match status" value="1"/>
</dbReference>
<accession>A0A2R6XTV5</accession>
<evidence type="ECO:0000259" key="8">
    <source>
        <dbReference type="PROSITE" id="PS50146"/>
    </source>
</evidence>
<feature type="region of interest" description="Disordered" evidence="7">
    <location>
        <begin position="1"/>
        <end position="213"/>
    </location>
</feature>
<dbReference type="SMART" id="SM00045">
    <property type="entry name" value="DAGKa"/>
    <property type="match status" value="1"/>
</dbReference>
<keyword evidence="4 6" id="KW-0418">Kinase</keyword>
<dbReference type="Pfam" id="PF00609">
    <property type="entry name" value="DAGK_acc"/>
    <property type="match status" value="1"/>
</dbReference>
<evidence type="ECO:0000256" key="2">
    <source>
        <dbReference type="ARBA" id="ARBA00022679"/>
    </source>
</evidence>
<evidence type="ECO:0000256" key="4">
    <source>
        <dbReference type="ARBA" id="ARBA00022777"/>
    </source>
</evidence>
<dbReference type="InterPro" id="IPR017438">
    <property type="entry name" value="ATP-NAD_kinase_N"/>
</dbReference>
<evidence type="ECO:0000313" key="9">
    <source>
        <dbReference type="EMBL" id="PTQ49519.1"/>
    </source>
</evidence>
<reference evidence="10" key="1">
    <citation type="journal article" date="2017" name="Cell">
        <title>Insights into land plant evolution garnered from the Marchantia polymorpha genome.</title>
        <authorList>
            <person name="Bowman J.L."/>
            <person name="Kohchi T."/>
            <person name="Yamato K.T."/>
            <person name="Jenkins J."/>
            <person name="Shu S."/>
            <person name="Ishizaki K."/>
            <person name="Yamaoka S."/>
            <person name="Nishihama R."/>
            <person name="Nakamura Y."/>
            <person name="Berger F."/>
            <person name="Adam C."/>
            <person name="Aki S.S."/>
            <person name="Althoff F."/>
            <person name="Araki T."/>
            <person name="Arteaga-Vazquez M.A."/>
            <person name="Balasubrmanian S."/>
            <person name="Barry K."/>
            <person name="Bauer D."/>
            <person name="Boehm C.R."/>
            <person name="Briginshaw L."/>
            <person name="Caballero-Perez J."/>
            <person name="Catarino B."/>
            <person name="Chen F."/>
            <person name="Chiyoda S."/>
            <person name="Chovatia M."/>
            <person name="Davies K.M."/>
            <person name="Delmans M."/>
            <person name="Demura T."/>
            <person name="Dierschke T."/>
            <person name="Dolan L."/>
            <person name="Dorantes-Acosta A.E."/>
            <person name="Eklund D.M."/>
            <person name="Florent S.N."/>
            <person name="Flores-Sandoval E."/>
            <person name="Fujiyama A."/>
            <person name="Fukuzawa H."/>
            <person name="Galik B."/>
            <person name="Grimanelli D."/>
            <person name="Grimwood J."/>
            <person name="Grossniklaus U."/>
            <person name="Hamada T."/>
            <person name="Haseloff J."/>
            <person name="Hetherington A.J."/>
            <person name="Higo A."/>
            <person name="Hirakawa Y."/>
            <person name="Hundley H.N."/>
            <person name="Ikeda Y."/>
            <person name="Inoue K."/>
            <person name="Inoue S.I."/>
            <person name="Ishida S."/>
            <person name="Jia Q."/>
            <person name="Kakita M."/>
            <person name="Kanazawa T."/>
            <person name="Kawai Y."/>
            <person name="Kawashima T."/>
            <person name="Kennedy M."/>
            <person name="Kinose K."/>
            <person name="Kinoshita T."/>
            <person name="Kohara Y."/>
            <person name="Koide E."/>
            <person name="Komatsu K."/>
            <person name="Kopischke S."/>
            <person name="Kubo M."/>
            <person name="Kyozuka J."/>
            <person name="Lagercrantz U."/>
            <person name="Lin S.S."/>
            <person name="Lindquist E."/>
            <person name="Lipzen A.M."/>
            <person name="Lu C.W."/>
            <person name="De Luna E."/>
            <person name="Martienssen R.A."/>
            <person name="Minamino N."/>
            <person name="Mizutani M."/>
            <person name="Mizutani M."/>
            <person name="Mochizuki N."/>
            <person name="Monte I."/>
            <person name="Mosher R."/>
            <person name="Nagasaki H."/>
            <person name="Nakagami H."/>
            <person name="Naramoto S."/>
            <person name="Nishitani K."/>
            <person name="Ohtani M."/>
            <person name="Okamoto T."/>
            <person name="Okumura M."/>
            <person name="Phillips J."/>
            <person name="Pollak B."/>
            <person name="Reinders A."/>
            <person name="Rovekamp M."/>
            <person name="Sano R."/>
            <person name="Sawa S."/>
            <person name="Schmid M.W."/>
            <person name="Shirakawa M."/>
            <person name="Solano R."/>
            <person name="Spunde A."/>
            <person name="Suetsugu N."/>
            <person name="Sugano S."/>
            <person name="Sugiyama A."/>
            <person name="Sun R."/>
            <person name="Suzuki Y."/>
            <person name="Takenaka M."/>
            <person name="Takezawa D."/>
            <person name="Tomogane H."/>
            <person name="Tsuzuki M."/>
            <person name="Ueda T."/>
            <person name="Umeda M."/>
            <person name="Ward J.M."/>
            <person name="Watanabe Y."/>
            <person name="Yazaki K."/>
            <person name="Yokoyama R."/>
            <person name="Yoshitake Y."/>
            <person name="Yotsui I."/>
            <person name="Zachgo S."/>
            <person name="Schmutz J."/>
        </authorList>
    </citation>
    <scope>NUCLEOTIDE SEQUENCE [LARGE SCALE GENOMIC DNA]</scope>
    <source>
        <strain evidence="10">Tak-1</strain>
    </source>
</reference>
<dbReference type="GO" id="GO:0046486">
    <property type="term" value="P:glycerolipid metabolic process"/>
    <property type="evidence" value="ECO:0000318"/>
    <property type="project" value="GO_Central"/>
</dbReference>
<dbReference type="SMART" id="SM00046">
    <property type="entry name" value="DAGKc"/>
    <property type="match status" value="1"/>
</dbReference>
<name>A0A2R6XTV5_MARPO</name>
<evidence type="ECO:0000256" key="1">
    <source>
        <dbReference type="ARBA" id="ARBA00009280"/>
    </source>
</evidence>
<dbReference type="Gene3D" id="2.60.200.40">
    <property type="match status" value="1"/>
</dbReference>
<dbReference type="EC" id="2.7.1.107" evidence="6"/>
<keyword evidence="5 6" id="KW-0067">ATP-binding</keyword>
<dbReference type="InterPro" id="IPR037607">
    <property type="entry name" value="DGK"/>
</dbReference>
<dbReference type="PROSITE" id="PS50146">
    <property type="entry name" value="DAGK"/>
    <property type="match status" value="1"/>
</dbReference>
<evidence type="ECO:0000313" key="10">
    <source>
        <dbReference type="Proteomes" id="UP000244005"/>
    </source>
</evidence>
<dbReference type="GO" id="GO:0004143">
    <property type="term" value="F:ATP-dependent diacylglycerol kinase activity"/>
    <property type="evidence" value="ECO:0000318"/>
    <property type="project" value="GO_Central"/>
</dbReference>
<proteinExistence type="inferred from homology"/>
<dbReference type="InterPro" id="IPR001206">
    <property type="entry name" value="Diacylglycerol_kinase_cat_dom"/>
</dbReference>
<protein>
    <recommendedName>
        <fullName evidence="6">Diacylglycerol kinase</fullName>
        <shortName evidence="6">DAG kinase</shortName>
        <ecNumber evidence="6">2.7.1.107</ecNumber>
    </recommendedName>
</protein>
<feature type="compositionally biased region" description="Low complexity" evidence="7">
    <location>
        <begin position="148"/>
        <end position="172"/>
    </location>
</feature>
<keyword evidence="2 6" id="KW-0808">Transferase</keyword>
<evidence type="ECO:0000256" key="7">
    <source>
        <dbReference type="SAM" id="MobiDB-lite"/>
    </source>
</evidence>
<evidence type="ECO:0000256" key="3">
    <source>
        <dbReference type="ARBA" id="ARBA00022741"/>
    </source>
</evidence>
<sequence>MTAEHSPHASPESYPSFAGKGSGGPLLGSFTLDSQGAALPSQFKNVLDSHPELGAKQDVAPSNGKSSSPPTSLHVLAGADSSPNGELVAKREALPQSYVDSATSSGAPNQIQVKFREERDGIPRRDTYGNDTSSVALEYSGRTDRTETTTTSDYTTEVESTSTEQTSLTRSTLDSEQQSFPQRAPGHVPAVGDEPAAENPSLLTGLPQPAKPSMLRTSTAEKEESLKKLVVIPDYLGKGMSAAVDSSDLTYVEGPQLSAANAPEKPILVFINSKSGGRLGPELEALLVELIAPNQVYDLSKCKPVPALRYGLGYLEEAARAGDECARATRNNLRIMVAGGDGTVGWVLSSVAELERNDEFKIPPVGVIPLGTGNDLSRSFRWGGSFTKCTRSSVRRFLVKATEAKVSTLDSWQVVVKPAPSRKEDPLKLPHCMKEQHHIPLENTEKQKYAAEESPNFAGAFYNYFSVGMDAQVAYGFHHLRDEAPWLARGRLSNQLVYTGYGCVQGWFCTACSTAPRARGIRHSVKLQVIRHGGSGDWEDLELPPSVRAIVVLNLQSYAGGRNPWGNPSASRLKREGFVEARADDGILEVVGLRDGWHTAVVLLELLTAFRLAQAVAVRVEMGGNRERAYMQMDGEPWQQPLGSADDIPAVVEIGKLPHASVMLSRK</sequence>
<dbReference type="Proteomes" id="UP000244005">
    <property type="component" value="Unassembled WGS sequence"/>
</dbReference>